<evidence type="ECO:0000256" key="2">
    <source>
        <dbReference type="ARBA" id="ARBA00022723"/>
    </source>
</evidence>
<organism evidence="6">
    <name type="scientific">Fusarium oxysporum (strain Fo5176)</name>
    <name type="common">Fusarium vascular wilt</name>
    <dbReference type="NCBI Taxonomy" id="660025"/>
    <lineage>
        <taxon>Eukaryota</taxon>
        <taxon>Fungi</taxon>
        <taxon>Dikarya</taxon>
        <taxon>Ascomycota</taxon>
        <taxon>Pezizomycotina</taxon>
        <taxon>Sordariomycetes</taxon>
        <taxon>Hypocreomycetidae</taxon>
        <taxon>Hypocreales</taxon>
        <taxon>Nectriaceae</taxon>
        <taxon>Fusarium</taxon>
        <taxon>Fusarium oxysporum species complex</taxon>
    </lineage>
</organism>
<reference evidence="6" key="1">
    <citation type="journal article" date="2012" name="Mol. Plant Microbe Interact.">
        <title>A highly conserved effector in Fusarium oxysporum is required for full virulence on Arabidopsis.</title>
        <authorList>
            <person name="Thatcher L.F."/>
            <person name="Gardiner D.M."/>
            <person name="Kazan K."/>
            <person name="Manners J."/>
        </authorList>
    </citation>
    <scope>NUCLEOTIDE SEQUENCE [LARGE SCALE GENOMIC DNA]</scope>
    <source>
        <strain evidence="6">Fo5176</strain>
    </source>
</reference>
<dbReference type="OrthoDB" id="5422068at2759"/>
<evidence type="ECO:0000259" key="5">
    <source>
        <dbReference type="PROSITE" id="PS51891"/>
    </source>
</evidence>
<evidence type="ECO:0000256" key="1">
    <source>
        <dbReference type="ARBA" id="ARBA00005495"/>
    </source>
</evidence>
<dbReference type="AlphaFoldDB" id="F9FNN5"/>
<dbReference type="GO" id="GO:0016846">
    <property type="term" value="F:carbon-sulfur lyase activity"/>
    <property type="evidence" value="ECO:0007669"/>
    <property type="project" value="InterPro"/>
</dbReference>
<comment type="caution">
    <text evidence="6">The sequence shown here is derived from an EMBL/GenBank/DDBJ whole genome shotgun (WGS) entry which is preliminary data.</text>
</comment>
<dbReference type="STRING" id="660025.F9FNN5"/>
<dbReference type="InterPro" id="IPR011057">
    <property type="entry name" value="Mss4-like_sf"/>
</dbReference>
<dbReference type="PANTHER" id="PTHR33337:SF40">
    <property type="entry name" value="CENP-V_GFA DOMAIN-CONTAINING PROTEIN-RELATED"/>
    <property type="match status" value="1"/>
</dbReference>
<dbReference type="SUPFAM" id="SSF51316">
    <property type="entry name" value="Mss4-like"/>
    <property type="match status" value="2"/>
</dbReference>
<evidence type="ECO:0000256" key="4">
    <source>
        <dbReference type="ARBA" id="ARBA00023239"/>
    </source>
</evidence>
<dbReference type="GO" id="GO:0046872">
    <property type="term" value="F:metal ion binding"/>
    <property type="evidence" value="ECO:0007669"/>
    <property type="project" value="UniProtKB-KW"/>
</dbReference>
<protein>
    <recommendedName>
        <fullName evidence="5">CENP-V/GFA domain-containing protein</fullName>
    </recommendedName>
</protein>
<evidence type="ECO:0000256" key="3">
    <source>
        <dbReference type="ARBA" id="ARBA00022833"/>
    </source>
</evidence>
<dbReference type="PaxDb" id="5507-FOXG_08633P0"/>
<name>F9FNN5_FUSOF</name>
<gene>
    <name evidence="6" type="ORF">FOXB_08015</name>
</gene>
<dbReference type="Pfam" id="PF04828">
    <property type="entry name" value="GFA"/>
    <property type="match status" value="2"/>
</dbReference>
<feature type="domain" description="CENP-V/GFA" evidence="5">
    <location>
        <begin position="2"/>
        <end position="118"/>
    </location>
</feature>
<dbReference type="PANTHER" id="PTHR33337">
    <property type="entry name" value="GFA DOMAIN-CONTAINING PROTEIN"/>
    <property type="match status" value="1"/>
</dbReference>
<dbReference type="InterPro" id="IPR006913">
    <property type="entry name" value="CENP-V/GFA"/>
</dbReference>
<keyword evidence="2" id="KW-0479">Metal-binding</keyword>
<dbReference type="PROSITE" id="PS51891">
    <property type="entry name" value="CENP_V_GFA"/>
    <property type="match status" value="1"/>
</dbReference>
<evidence type="ECO:0000313" key="6">
    <source>
        <dbReference type="EMBL" id="EGU81433.1"/>
    </source>
</evidence>
<keyword evidence="4" id="KW-0456">Lyase</keyword>
<dbReference type="Gene3D" id="3.90.1590.10">
    <property type="entry name" value="glutathione-dependent formaldehyde- activating enzyme (gfa)"/>
    <property type="match status" value="2"/>
</dbReference>
<comment type="similarity">
    <text evidence="1">Belongs to the Gfa family.</text>
</comment>
<sequence>MYWIKCLCGSISRHVGETSETEMAFGLPLCHCNVCRYSTGLLFTSYLPTENPGSFEGLSVFKGADGSCRYFCLICGCHVYQSHKDQDGELRWGVATGVITRSGDSSARVSYTAHQKVDDATDGGASMWLPLETQQNPSSRSHSGSFTPKSKHLDALCACEAIHIRITRPNEASHLPHRAYPDLMYPYCSTDESITSNPSDEKWWIKGDKYLAGTCICESCRRASGFEIQTWAFIPRANIFIPSTDGSGSEVALDFESLPTGALKSYQSSQGAVRHFCGGCGATVFWRDATDSSVVDVSVGIFRADEGARAENWFHWHKSRISFAEEVQNHRSGPLAIAAQGLLGTLSMGLKGSSEGGLD</sequence>
<dbReference type="EMBL" id="AFQF01002433">
    <property type="protein sequence ID" value="EGU81433.1"/>
    <property type="molecule type" value="Genomic_DNA"/>
</dbReference>
<proteinExistence type="inferred from homology"/>
<accession>F9FNN5</accession>
<keyword evidence="3" id="KW-0862">Zinc</keyword>